<proteinExistence type="predicted"/>
<organism evidence="2 3">
    <name type="scientific">Hymenobacter aranciens</name>
    <dbReference type="NCBI Taxonomy" id="3063996"/>
    <lineage>
        <taxon>Bacteria</taxon>
        <taxon>Pseudomonadati</taxon>
        <taxon>Bacteroidota</taxon>
        <taxon>Cytophagia</taxon>
        <taxon>Cytophagales</taxon>
        <taxon>Hymenobacteraceae</taxon>
        <taxon>Hymenobacter</taxon>
    </lineage>
</organism>
<sequence length="156" mass="17594">MQTQAIEIIETEIVLEEVMSANHSRLIHRISVALLPYEDRYDIMPELEFELAAGRLKPDVALVTRQPYDWEKDIVRYLDPPVTAIEIISPTQSIDGLIAKIRDDYFSSGVQSAWLVLPAVRIINLYLPNQPVQVVSSGILHDPATGVELDLTAIFR</sequence>
<protein>
    <submittedName>
        <fullName evidence="2">Uma2 family endonuclease</fullName>
    </submittedName>
</protein>
<dbReference type="InterPro" id="IPR011335">
    <property type="entry name" value="Restrct_endonuc-II-like"/>
</dbReference>
<keyword evidence="2" id="KW-0540">Nuclease</keyword>
<dbReference type="CDD" id="cd06260">
    <property type="entry name" value="DUF820-like"/>
    <property type="match status" value="1"/>
</dbReference>
<dbReference type="GO" id="GO:0004519">
    <property type="term" value="F:endonuclease activity"/>
    <property type="evidence" value="ECO:0007669"/>
    <property type="project" value="UniProtKB-KW"/>
</dbReference>
<evidence type="ECO:0000313" key="3">
    <source>
        <dbReference type="Proteomes" id="UP001176429"/>
    </source>
</evidence>
<dbReference type="InterPro" id="IPR008538">
    <property type="entry name" value="Uma2"/>
</dbReference>
<comment type="caution">
    <text evidence="2">The sequence shown here is derived from an EMBL/GenBank/DDBJ whole genome shotgun (WGS) entry which is preliminary data.</text>
</comment>
<dbReference type="RefSeq" id="WP_305007528.1">
    <property type="nucleotide sequence ID" value="NZ_JAUQSY010000010.1"/>
</dbReference>
<dbReference type="Proteomes" id="UP001176429">
    <property type="component" value="Unassembled WGS sequence"/>
</dbReference>
<dbReference type="Gene3D" id="3.90.1570.10">
    <property type="entry name" value="tt1808, chain A"/>
    <property type="match status" value="1"/>
</dbReference>
<keyword evidence="2" id="KW-0255">Endonuclease</keyword>
<dbReference type="InterPro" id="IPR012296">
    <property type="entry name" value="Nuclease_put_TT1808"/>
</dbReference>
<accession>A0ABT9BEU9</accession>
<dbReference type="Pfam" id="PF05685">
    <property type="entry name" value="Uma2"/>
    <property type="match status" value="1"/>
</dbReference>
<evidence type="ECO:0000259" key="1">
    <source>
        <dbReference type="Pfam" id="PF05685"/>
    </source>
</evidence>
<reference evidence="2" key="1">
    <citation type="submission" date="2023-07" db="EMBL/GenBank/DDBJ databases">
        <authorList>
            <person name="Kim M.K."/>
        </authorList>
    </citation>
    <scope>NUCLEOTIDE SEQUENCE</scope>
    <source>
        <strain evidence="2">ASUV-10-1</strain>
    </source>
</reference>
<keyword evidence="2" id="KW-0378">Hydrolase</keyword>
<feature type="domain" description="Putative restriction endonuclease" evidence="1">
    <location>
        <begin position="3"/>
        <end position="138"/>
    </location>
</feature>
<gene>
    <name evidence="2" type="ORF">Q5H93_15620</name>
</gene>
<name>A0ABT9BEU9_9BACT</name>
<dbReference type="EMBL" id="JAUQSY010000010">
    <property type="protein sequence ID" value="MDO7876173.1"/>
    <property type="molecule type" value="Genomic_DNA"/>
</dbReference>
<evidence type="ECO:0000313" key="2">
    <source>
        <dbReference type="EMBL" id="MDO7876173.1"/>
    </source>
</evidence>
<dbReference type="SUPFAM" id="SSF52980">
    <property type="entry name" value="Restriction endonuclease-like"/>
    <property type="match status" value="1"/>
</dbReference>
<keyword evidence="3" id="KW-1185">Reference proteome</keyword>